<comment type="caution">
    <text evidence="2">The sequence shown here is derived from an EMBL/GenBank/DDBJ whole genome shotgun (WGS) entry which is preliminary data.</text>
</comment>
<feature type="domain" description="SnoaL-like" evidence="1">
    <location>
        <begin position="12"/>
        <end position="87"/>
    </location>
</feature>
<evidence type="ECO:0000313" key="3">
    <source>
        <dbReference type="Proteomes" id="UP001596066"/>
    </source>
</evidence>
<organism evidence="2 3">
    <name type="scientific">Kitasatospora cinereorecta</name>
    <dbReference type="NCBI Taxonomy" id="285560"/>
    <lineage>
        <taxon>Bacteria</taxon>
        <taxon>Bacillati</taxon>
        <taxon>Actinomycetota</taxon>
        <taxon>Actinomycetes</taxon>
        <taxon>Kitasatosporales</taxon>
        <taxon>Streptomycetaceae</taxon>
        <taxon>Kitasatospora</taxon>
    </lineage>
</organism>
<dbReference type="Pfam" id="PF12680">
    <property type="entry name" value="SnoaL_2"/>
    <property type="match status" value="1"/>
</dbReference>
<proteinExistence type="predicted"/>
<sequence length="111" mass="12340">MTVTSARAVFDRQLACLSRGDLEGLLENYAPDAVLLRFDAEFSGIERISEAFSGYLALRPRLVALTHYAESSDMIFYRALMEIAGETKETIGTMMFTNEKISRQTAAVLHG</sequence>
<gene>
    <name evidence="2" type="ORF">ACFPZF_21095</name>
</gene>
<accession>A0ABW0VEB9</accession>
<name>A0ABW0VEB9_9ACTN</name>
<evidence type="ECO:0000313" key="2">
    <source>
        <dbReference type="EMBL" id="MFC5643848.1"/>
    </source>
</evidence>
<reference evidence="3" key="1">
    <citation type="journal article" date="2019" name="Int. J. Syst. Evol. Microbiol.">
        <title>The Global Catalogue of Microorganisms (GCM) 10K type strain sequencing project: providing services to taxonomists for standard genome sequencing and annotation.</title>
        <authorList>
            <consortium name="The Broad Institute Genomics Platform"/>
            <consortium name="The Broad Institute Genome Sequencing Center for Infectious Disease"/>
            <person name="Wu L."/>
            <person name="Ma J."/>
        </authorList>
    </citation>
    <scope>NUCLEOTIDE SEQUENCE [LARGE SCALE GENOMIC DNA]</scope>
    <source>
        <strain evidence="3">CGMCC 4.1622</strain>
    </source>
</reference>
<protein>
    <submittedName>
        <fullName evidence="2">Nuclear transport factor 2 family protein</fullName>
    </submittedName>
</protein>
<keyword evidence="3" id="KW-1185">Reference proteome</keyword>
<dbReference type="InterPro" id="IPR032710">
    <property type="entry name" value="NTF2-like_dom_sf"/>
</dbReference>
<dbReference type="RefSeq" id="WP_346147737.1">
    <property type="nucleotide sequence ID" value="NZ_BAAAUA010000039.1"/>
</dbReference>
<dbReference type="Gene3D" id="3.10.450.50">
    <property type="match status" value="1"/>
</dbReference>
<dbReference type="EMBL" id="JBHSOC010000037">
    <property type="protein sequence ID" value="MFC5643848.1"/>
    <property type="molecule type" value="Genomic_DNA"/>
</dbReference>
<evidence type="ECO:0000259" key="1">
    <source>
        <dbReference type="Pfam" id="PF12680"/>
    </source>
</evidence>
<dbReference type="SUPFAM" id="SSF54427">
    <property type="entry name" value="NTF2-like"/>
    <property type="match status" value="1"/>
</dbReference>
<dbReference type="Proteomes" id="UP001596066">
    <property type="component" value="Unassembled WGS sequence"/>
</dbReference>
<dbReference type="InterPro" id="IPR037401">
    <property type="entry name" value="SnoaL-like"/>
</dbReference>